<evidence type="ECO:0000313" key="4">
    <source>
        <dbReference type="Proteomes" id="UP001604002"/>
    </source>
</evidence>
<dbReference type="InterPro" id="IPR010090">
    <property type="entry name" value="Phage_tape_meas"/>
</dbReference>
<dbReference type="Pfam" id="PF10145">
    <property type="entry name" value="PhageMin_Tail"/>
    <property type="match status" value="1"/>
</dbReference>
<dbReference type="EMBL" id="JBAFVH010000003">
    <property type="protein sequence ID" value="MFG1371718.1"/>
    <property type="molecule type" value="Genomic_DNA"/>
</dbReference>
<dbReference type="Proteomes" id="UP001604002">
    <property type="component" value="Unassembled WGS sequence"/>
</dbReference>
<evidence type="ECO:0000259" key="2">
    <source>
        <dbReference type="Pfam" id="PF10145"/>
    </source>
</evidence>
<organism evidence="3 4">
    <name type="scientific">Xanthobacter oligotrophicus</name>
    <dbReference type="NCBI Taxonomy" id="2607286"/>
    <lineage>
        <taxon>Bacteria</taxon>
        <taxon>Pseudomonadati</taxon>
        <taxon>Pseudomonadota</taxon>
        <taxon>Alphaproteobacteria</taxon>
        <taxon>Hyphomicrobiales</taxon>
        <taxon>Xanthobacteraceae</taxon>
        <taxon>Xanthobacter</taxon>
    </lineage>
</organism>
<gene>
    <name evidence="3" type="ORF">V5F32_06065</name>
</gene>
<feature type="domain" description="Phage tail tape measure protein" evidence="2">
    <location>
        <begin position="138"/>
        <end position="295"/>
    </location>
</feature>
<name>A0ABW6ZVF5_9HYPH</name>
<keyword evidence="4" id="KW-1185">Reference proteome</keyword>
<dbReference type="RefSeq" id="WP_393991682.1">
    <property type="nucleotide sequence ID" value="NZ_JBAFVH010000003.1"/>
</dbReference>
<reference evidence="3 4" key="1">
    <citation type="submission" date="2024-02" db="EMBL/GenBank/DDBJ databases">
        <title>Expansion and revision of Xanthobacter and proposal of Roseixanthobacter gen. nov.</title>
        <authorList>
            <person name="Soltysiak M.P.M."/>
            <person name="Jalihal A."/>
            <person name="Ory A."/>
            <person name="Chrisophersen C."/>
            <person name="Lee A.D."/>
            <person name="Boulton J."/>
            <person name="Springer M."/>
        </authorList>
    </citation>
    <scope>NUCLEOTIDE SEQUENCE [LARGE SCALE GENOMIC DNA]</scope>
    <source>
        <strain evidence="3 4">23A</strain>
    </source>
</reference>
<comment type="caution">
    <text evidence="3">The sequence shown here is derived from an EMBL/GenBank/DDBJ whole genome shotgun (WGS) entry which is preliminary data.</text>
</comment>
<sequence length="508" mass="52143">MAIVEELVAVLGYKVEGKEELQKFKSSLDDTAKAAEASAARSELVGKALGAGIITAASAVVLMNRGFSANEEKITSWANTSNVSVAKVTSGWISVQAAAYAAGVPIEDAEAAMDKLLASGMDFDTALTSIPGLLQAIRVAGKGTAEDIANAWTKLGPVFGYTKDQIKAFNDQLLAGGNAGPFEAKDVAKHGPATVGAAGDLLPNTPDGLRIYEALMNTLTARLGSPDQAANRFENLAGKLNVDQKVKEKLKEKGIDIDALKGKQELWTTLAEWAARDQAGVDDIFHDQQANQAVKALGQSAQPQFKDQSFPSFYERGGAQGGETAQALGNKLNSSAQAWQNLASAASRASDAIGLLASTPVMHGINALATTLTTVTRPIEALNDYLYGDGASRPAAPMAPGNFGQGKPTPAFGSPEAFGLNQPATPGFYGAAPVVDPTKAGIDGVKGDMQTNITNNTSVNAPITVNVQEAAQAPGAVGGAIAGAVKGAVNGTSTGASPGRMQPGPSQP</sequence>
<feature type="region of interest" description="Disordered" evidence="1">
    <location>
        <begin position="488"/>
        <end position="508"/>
    </location>
</feature>
<proteinExistence type="predicted"/>
<accession>A0ABW6ZVF5</accession>
<evidence type="ECO:0000313" key="3">
    <source>
        <dbReference type="EMBL" id="MFG1371718.1"/>
    </source>
</evidence>
<protein>
    <submittedName>
        <fullName evidence="3">Phage tail tape measure protein</fullName>
    </submittedName>
</protein>
<evidence type="ECO:0000256" key="1">
    <source>
        <dbReference type="SAM" id="MobiDB-lite"/>
    </source>
</evidence>